<evidence type="ECO:0000256" key="4">
    <source>
        <dbReference type="ARBA" id="ARBA00022776"/>
    </source>
</evidence>
<comment type="similarity">
    <text evidence="1 9">Belongs to the SPC25 family.</text>
</comment>
<dbReference type="Gene3D" id="3.30.457.50">
    <property type="entry name" value="Chromosome segregation protein Spc25"/>
    <property type="match status" value="1"/>
</dbReference>
<dbReference type="PANTHER" id="PTHR14281:SF0">
    <property type="entry name" value="KINETOCHORE PROTEIN SPC25"/>
    <property type="match status" value="1"/>
</dbReference>
<dbReference type="GO" id="GO:0031262">
    <property type="term" value="C:Ndc80 complex"/>
    <property type="evidence" value="ECO:0007669"/>
    <property type="project" value="InterPro"/>
</dbReference>
<evidence type="ECO:0000256" key="5">
    <source>
        <dbReference type="ARBA" id="ARBA00022838"/>
    </source>
</evidence>
<dbReference type="CDD" id="cd23784">
    <property type="entry name" value="RWD_Spc25"/>
    <property type="match status" value="1"/>
</dbReference>
<keyword evidence="9" id="KW-0539">Nucleus</keyword>
<evidence type="ECO:0000259" key="11">
    <source>
        <dbReference type="Pfam" id="PF08234"/>
    </source>
</evidence>
<feature type="coiled-coil region" evidence="10">
    <location>
        <begin position="91"/>
        <end position="139"/>
    </location>
</feature>
<evidence type="ECO:0000256" key="7">
    <source>
        <dbReference type="ARBA" id="ARBA00023306"/>
    </source>
</evidence>
<keyword evidence="8 9" id="KW-0137">Centromere</keyword>
<dbReference type="EMBL" id="KB445791">
    <property type="protein sequence ID" value="EMD41496.1"/>
    <property type="molecule type" value="Genomic_DNA"/>
</dbReference>
<keyword evidence="3 9" id="KW-0132">Cell division</keyword>
<evidence type="ECO:0000256" key="9">
    <source>
        <dbReference type="RuleBase" id="RU367150"/>
    </source>
</evidence>
<keyword evidence="2 9" id="KW-0158">Chromosome</keyword>
<evidence type="ECO:0000313" key="13">
    <source>
        <dbReference type="Proteomes" id="UP000016930"/>
    </source>
</evidence>
<evidence type="ECO:0000256" key="3">
    <source>
        <dbReference type="ARBA" id="ARBA00022618"/>
    </source>
</evidence>
<evidence type="ECO:0000313" key="12">
    <source>
        <dbReference type="EMBL" id="EMD41496.1"/>
    </source>
</evidence>
<gene>
    <name evidence="12" type="ORF">CERSUDRAFT_146490</name>
</gene>
<evidence type="ECO:0000256" key="6">
    <source>
        <dbReference type="ARBA" id="ARBA00023054"/>
    </source>
</evidence>
<dbReference type="GO" id="GO:0007059">
    <property type="term" value="P:chromosome segregation"/>
    <property type="evidence" value="ECO:0007669"/>
    <property type="project" value="InterPro"/>
</dbReference>
<keyword evidence="7 9" id="KW-0131">Cell cycle</keyword>
<dbReference type="GO" id="GO:0005634">
    <property type="term" value="C:nucleus"/>
    <property type="evidence" value="ECO:0007669"/>
    <property type="project" value="UniProtKB-SubCell"/>
</dbReference>
<evidence type="ECO:0000256" key="1">
    <source>
        <dbReference type="ARBA" id="ARBA00006379"/>
    </source>
</evidence>
<keyword evidence="13" id="KW-1185">Reference proteome</keyword>
<comment type="subunit">
    <text evidence="9">Component of the NDC80 complex.</text>
</comment>
<dbReference type="Proteomes" id="UP000016930">
    <property type="component" value="Unassembled WGS sequence"/>
</dbReference>
<keyword evidence="4 9" id="KW-0498">Mitosis</keyword>
<dbReference type="STRING" id="914234.M2RRJ0"/>
<feature type="non-terminal residue" evidence="12">
    <location>
        <position position="253"/>
    </location>
</feature>
<feature type="domain" description="Chromosome segregation protein Spc25 C-terminal" evidence="11">
    <location>
        <begin position="172"/>
        <end position="240"/>
    </location>
</feature>
<accession>M2RRJ0</accession>
<dbReference type="InterPro" id="IPR045143">
    <property type="entry name" value="Spc25"/>
</dbReference>
<keyword evidence="5 9" id="KW-0995">Kinetochore</keyword>
<keyword evidence="6 10" id="KW-0175">Coiled coil</keyword>
<evidence type="ECO:0000256" key="8">
    <source>
        <dbReference type="ARBA" id="ARBA00023328"/>
    </source>
</evidence>
<evidence type="ECO:0000256" key="10">
    <source>
        <dbReference type="SAM" id="Coils"/>
    </source>
</evidence>
<dbReference type="InterPro" id="IPR013255">
    <property type="entry name" value="Spc25_C"/>
</dbReference>
<comment type="subcellular location">
    <subcellularLocation>
        <location evidence="9">Nucleus</location>
    </subcellularLocation>
    <subcellularLocation>
        <location evidence="9">Chromosome</location>
        <location evidence="9">Centromere</location>
        <location evidence="9">Kinetochore</location>
    </subcellularLocation>
</comment>
<protein>
    <recommendedName>
        <fullName evidence="9">Kinetochore protein SPC25</fullName>
    </recommendedName>
</protein>
<reference evidence="12 13" key="1">
    <citation type="journal article" date="2012" name="Proc. Natl. Acad. Sci. U.S.A.">
        <title>Comparative genomics of Ceriporiopsis subvermispora and Phanerochaete chrysosporium provide insight into selective ligninolysis.</title>
        <authorList>
            <person name="Fernandez-Fueyo E."/>
            <person name="Ruiz-Duenas F.J."/>
            <person name="Ferreira P."/>
            <person name="Floudas D."/>
            <person name="Hibbett D.S."/>
            <person name="Canessa P."/>
            <person name="Larrondo L.F."/>
            <person name="James T.Y."/>
            <person name="Seelenfreund D."/>
            <person name="Lobos S."/>
            <person name="Polanco R."/>
            <person name="Tello M."/>
            <person name="Honda Y."/>
            <person name="Watanabe T."/>
            <person name="Watanabe T."/>
            <person name="Ryu J.S."/>
            <person name="Kubicek C.P."/>
            <person name="Schmoll M."/>
            <person name="Gaskell J."/>
            <person name="Hammel K.E."/>
            <person name="St John F.J."/>
            <person name="Vanden Wymelenberg A."/>
            <person name="Sabat G."/>
            <person name="Splinter BonDurant S."/>
            <person name="Syed K."/>
            <person name="Yadav J.S."/>
            <person name="Doddapaneni H."/>
            <person name="Subramanian V."/>
            <person name="Lavin J.L."/>
            <person name="Oguiza J.A."/>
            <person name="Perez G."/>
            <person name="Pisabarro A.G."/>
            <person name="Ramirez L."/>
            <person name="Santoyo F."/>
            <person name="Master E."/>
            <person name="Coutinho P.M."/>
            <person name="Henrissat B."/>
            <person name="Lombard V."/>
            <person name="Magnuson J.K."/>
            <person name="Kuees U."/>
            <person name="Hori C."/>
            <person name="Igarashi K."/>
            <person name="Samejima M."/>
            <person name="Held B.W."/>
            <person name="Barry K.W."/>
            <person name="LaButti K.M."/>
            <person name="Lapidus A."/>
            <person name="Lindquist E.A."/>
            <person name="Lucas S.M."/>
            <person name="Riley R."/>
            <person name="Salamov A.A."/>
            <person name="Hoffmeister D."/>
            <person name="Schwenk D."/>
            <person name="Hadar Y."/>
            <person name="Yarden O."/>
            <person name="de Vries R.P."/>
            <person name="Wiebenga A."/>
            <person name="Stenlid J."/>
            <person name="Eastwood D."/>
            <person name="Grigoriev I.V."/>
            <person name="Berka R.M."/>
            <person name="Blanchette R.A."/>
            <person name="Kersten P."/>
            <person name="Martinez A.T."/>
            <person name="Vicuna R."/>
            <person name="Cullen D."/>
        </authorList>
    </citation>
    <scope>NUCLEOTIDE SEQUENCE [LARGE SCALE GENOMIC DNA]</scope>
    <source>
        <strain evidence="12 13">B</strain>
    </source>
</reference>
<proteinExistence type="inferred from homology"/>
<dbReference type="Pfam" id="PF08234">
    <property type="entry name" value="Spindle_Spc25"/>
    <property type="match status" value="1"/>
</dbReference>
<name>M2RRJ0_CERS8</name>
<dbReference type="OrthoDB" id="4056921at2759"/>
<evidence type="ECO:0000256" key="2">
    <source>
        <dbReference type="ARBA" id="ARBA00022454"/>
    </source>
</evidence>
<dbReference type="HOGENOM" id="CLU_093947_0_0_1"/>
<dbReference type="AlphaFoldDB" id="M2RRJ0"/>
<dbReference type="GO" id="GO:0051301">
    <property type="term" value="P:cell division"/>
    <property type="evidence" value="ECO:0007669"/>
    <property type="project" value="UniProtKB-UniRule"/>
</dbReference>
<comment type="function">
    <text evidence="9">Acts as a component of the essential kinetochore-associated NDC80 complex, which is required for chromosome segregation and spindle checkpoint activity.</text>
</comment>
<organism evidence="12 13">
    <name type="scientific">Ceriporiopsis subvermispora (strain B)</name>
    <name type="common">White-rot fungus</name>
    <name type="synonym">Gelatoporia subvermispora</name>
    <dbReference type="NCBI Taxonomy" id="914234"/>
    <lineage>
        <taxon>Eukaryota</taxon>
        <taxon>Fungi</taxon>
        <taxon>Dikarya</taxon>
        <taxon>Basidiomycota</taxon>
        <taxon>Agaricomycotina</taxon>
        <taxon>Agaricomycetes</taxon>
        <taxon>Polyporales</taxon>
        <taxon>Gelatoporiaceae</taxon>
        <taxon>Gelatoporia</taxon>
    </lineage>
</organism>
<sequence>MLHVSRAPKLDLATVLASQNPQIDLKLDAYEASTRNFLKAVSNYTQRALTEIANRKTGHFAEKKKVSEKIQQIETETNACKVKEIELIAVLDHEQEEKREAEASVAGFRRQLAGIREKCASLDTEIEQSKLVAANLRRERNRDCSLLESHASRSGPELADCERKLRCLVEGIDKDRILIRFTHIDSANLDREFSIVMDLSDRSYRVPTTTPFLPVLPILLEELNATRDFYAFIRRARHAFGLMATGESLLVGL</sequence>
<dbReference type="PANTHER" id="PTHR14281">
    <property type="entry name" value="KINETOCHORE PROTEIN SPC25-RELATED"/>
    <property type="match status" value="1"/>
</dbReference>